<sequence>MRKLPPLNSLKAFEASGRHLNFRLAADELGVTQGAVAQQVRGLEELLKIKLFDRQPRGLSLTDEGRGYLPAIRRAFDMIGEATEQLSPQDAVVTISTTPSFATRWLVPKLGRLAQDHPELRVRLDASNALANFQTDGVDIAIRQGTLPFGPGLVAEKLFSGDLIAVCHPDLAAGSHPIRVPSDLAHHMLLEDTHGHWPLFLEALTKDSPEFETKSMAFSQTSMAIDAAIAGQGVALTARDFVIEDLAAHRLCQPFEYSMPMTDGYYLVAPRRPRKPALVAMVNGWLLAQL</sequence>
<organism evidence="6 7">
    <name type="scientific">Roseovarius phycicola</name>
    <dbReference type="NCBI Taxonomy" id="3080976"/>
    <lineage>
        <taxon>Bacteria</taxon>
        <taxon>Pseudomonadati</taxon>
        <taxon>Pseudomonadota</taxon>
        <taxon>Alphaproteobacteria</taxon>
        <taxon>Rhodobacterales</taxon>
        <taxon>Roseobacteraceae</taxon>
        <taxon>Roseovarius</taxon>
    </lineage>
</organism>
<dbReference type="PANTHER" id="PTHR30537:SF26">
    <property type="entry name" value="GLYCINE CLEAVAGE SYSTEM TRANSCRIPTIONAL ACTIVATOR"/>
    <property type="match status" value="1"/>
</dbReference>
<dbReference type="RefSeq" id="WP_338550707.1">
    <property type="nucleotide sequence ID" value="NZ_CP146069.1"/>
</dbReference>
<dbReference type="Gene3D" id="1.10.10.10">
    <property type="entry name" value="Winged helix-like DNA-binding domain superfamily/Winged helix DNA-binding domain"/>
    <property type="match status" value="1"/>
</dbReference>
<protein>
    <submittedName>
        <fullName evidence="6">Transcriptional regulator GcvA</fullName>
    </submittedName>
</protein>
<dbReference type="InterPro" id="IPR036388">
    <property type="entry name" value="WH-like_DNA-bd_sf"/>
</dbReference>
<dbReference type="Pfam" id="PF00126">
    <property type="entry name" value="HTH_1"/>
    <property type="match status" value="1"/>
</dbReference>
<dbReference type="PRINTS" id="PR00039">
    <property type="entry name" value="HTHLYSR"/>
</dbReference>
<dbReference type="CDD" id="cd08432">
    <property type="entry name" value="PBP2_GcdR_TrpI_HvrB_AmpR_like"/>
    <property type="match status" value="1"/>
</dbReference>
<dbReference type="Proteomes" id="UP001364156">
    <property type="component" value="Chromosome"/>
</dbReference>
<dbReference type="InterPro" id="IPR058163">
    <property type="entry name" value="LysR-type_TF_proteobact-type"/>
</dbReference>
<dbReference type="InterPro" id="IPR036390">
    <property type="entry name" value="WH_DNA-bd_sf"/>
</dbReference>
<dbReference type="Gene3D" id="3.40.190.10">
    <property type="entry name" value="Periplasmic binding protein-like II"/>
    <property type="match status" value="2"/>
</dbReference>
<keyword evidence="2" id="KW-0805">Transcription regulation</keyword>
<keyword evidence="4" id="KW-0804">Transcription</keyword>
<dbReference type="EMBL" id="CP146069">
    <property type="protein sequence ID" value="WWR47875.1"/>
    <property type="molecule type" value="Genomic_DNA"/>
</dbReference>
<dbReference type="PANTHER" id="PTHR30537">
    <property type="entry name" value="HTH-TYPE TRANSCRIPTIONAL REGULATOR"/>
    <property type="match status" value="1"/>
</dbReference>
<evidence type="ECO:0000256" key="1">
    <source>
        <dbReference type="ARBA" id="ARBA00009437"/>
    </source>
</evidence>
<evidence type="ECO:0000256" key="4">
    <source>
        <dbReference type="ARBA" id="ARBA00023163"/>
    </source>
</evidence>
<dbReference type="InterPro" id="IPR005119">
    <property type="entry name" value="LysR_subst-bd"/>
</dbReference>
<evidence type="ECO:0000313" key="7">
    <source>
        <dbReference type="Proteomes" id="UP001364156"/>
    </source>
</evidence>
<keyword evidence="3" id="KW-0238">DNA-binding</keyword>
<keyword evidence="7" id="KW-1185">Reference proteome</keyword>
<dbReference type="InterPro" id="IPR000847">
    <property type="entry name" value="LysR_HTH_N"/>
</dbReference>
<evidence type="ECO:0000256" key="3">
    <source>
        <dbReference type="ARBA" id="ARBA00023125"/>
    </source>
</evidence>
<evidence type="ECO:0000259" key="5">
    <source>
        <dbReference type="PROSITE" id="PS50931"/>
    </source>
</evidence>
<proteinExistence type="inferred from homology"/>
<dbReference type="SUPFAM" id="SSF53850">
    <property type="entry name" value="Periplasmic binding protein-like II"/>
    <property type="match status" value="1"/>
</dbReference>
<comment type="similarity">
    <text evidence="1">Belongs to the LysR transcriptional regulatory family.</text>
</comment>
<evidence type="ECO:0000313" key="6">
    <source>
        <dbReference type="EMBL" id="WWR47875.1"/>
    </source>
</evidence>
<reference evidence="6 7" key="1">
    <citation type="submission" date="2023-10" db="EMBL/GenBank/DDBJ databases">
        <title>Roseovarius strain S88 nov., isolated from a marine algae.</title>
        <authorList>
            <person name="Lee M.W."/>
            <person name="Lee J.K."/>
            <person name="Kim J.M."/>
            <person name="Choi D.G."/>
            <person name="Baek J.H."/>
            <person name="Bayburt H."/>
            <person name="Jung J.J."/>
            <person name="Han D.M."/>
            <person name="Jeon C.O."/>
        </authorList>
    </citation>
    <scope>NUCLEOTIDE SEQUENCE [LARGE SCALE GENOMIC DNA]</scope>
    <source>
        <strain evidence="6 7">S88</strain>
    </source>
</reference>
<dbReference type="SUPFAM" id="SSF46785">
    <property type="entry name" value="Winged helix' DNA-binding domain"/>
    <property type="match status" value="1"/>
</dbReference>
<dbReference type="NCBIfam" id="NF008352">
    <property type="entry name" value="PRK11139.1"/>
    <property type="match status" value="1"/>
</dbReference>
<feature type="domain" description="HTH lysR-type" evidence="5">
    <location>
        <begin position="5"/>
        <end position="62"/>
    </location>
</feature>
<evidence type="ECO:0000256" key="2">
    <source>
        <dbReference type="ARBA" id="ARBA00023015"/>
    </source>
</evidence>
<dbReference type="PROSITE" id="PS50931">
    <property type="entry name" value="HTH_LYSR"/>
    <property type="match status" value="1"/>
</dbReference>
<name>A0ABZ2HJF5_9RHOB</name>
<accession>A0ABZ2HJF5</accession>
<dbReference type="Pfam" id="PF03466">
    <property type="entry name" value="LysR_substrate"/>
    <property type="match status" value="1"/>
</dbReference>
<gene>
    <name evidence="6" type="primary">gcvA</name>
    <name evidence="6" type="ORF">RZ517_06805</name>
</gene>